<proteinExistence type="predicted"/>
<dbReference type="Proteomes" id="UP000494106">
    <property type="component" value="Unassembled WGS sequence"/>
</dbReference>
<accession>A0A8S0Z8D9</accession>
<dbReference type="EMBL" id="CADEBD010000282">
    <property type="protein sequence ID" value="CAB3228245.1"/>
    <property type="molecule type" value="Genomic_DNA"/>
</dbReference>
<evidence type="ECO:0000313" key="1">
    <source>
        <dbReference type="EMBL" id="CAB3227885.1"/>
    </source>
</evidence>
<organism evidence="2 4">
    <name type="scientific">Arctia plantaginis</name>
    <name type="common">Wood tiger moth</name>
    <name type="synonym">Phalaena plantaginis</name>
    <dbReference type="NCBI Taxonomy" id="874455"/>
    <lineage>
        <taxon>Eukaryota</taxon>
        <taxon>Metazoa</taxon>
        <taxon>Ecdysozoa</taxon>
        <taxon>Arthropoda</taxon>
        <taxon>Hexapoda</taxon>
        <taxon>Insecta</taxon>
        <taxon>Pterygota</taxon>
        <taxon>Neoptera</taxon>
        <taxon>Endopterygota</taxon>
        <taxon>Lepidoptera</taxon>
        <taxon>Glossata</taxon>
        <taxon>Ditrysia</taxon>
        <taxon>Noctuoidea</taxon>
        <taxon>Erebidae</taxon>
        <taxon>Arctiinae</taxon>
        <taxon>Arctia</taxon>
    </lineage>
</organism>
<evidence type="ECO:0000313" key="2">
    <source>
        <dbReference type="EMBL" id="CAB3228245.1"/>
    </source>
</evidence>
<dbReference type="EMBL" id="CADEBC010000301">
    <property type="protein sequence ID" value="CAB3227885.1"/>
    <property type="molecule type" value="Genomic_DNA"/>
</dbReference>
<comment type="caution">
    <text evidence="2">The sequence shown here is derived from an EMBL/GenBank/DDBJ whole genome shotgun (WGS) entry which is preliminary data.</text>
</comment>
<name>A0A8S0Z8D9_ARCPL</name>
<evidence type="ECO:0000313" key="3">
    <source>
        <dbReference type="Proteomes" id="UP000494106"/>
    </source>
</evidence>
<keyword evidence="3" id="KW-1185">Reference proteome</keyword>
<dbReference type="OrthoDB" id="20886at2759"/>
<evidence type="ECO:0000313" key="4">
    <source>
        <dbReference type="Proteomes" id="UP000494256"/>
    </source>
</evidence>
<sequence>MWWAKDKEGSSSKQVEVKFAKAARGLRLRRSPDAGQFSNKTGRPLSSRIYLTFYVKKSEKWLAYENIKEEVLEKIRKLEEERHAVDLWSCGPEWGRKRRRRQVTVSPPYVVYMLPDADIMEDWRLVRKLLERPEAAPKTEGVN</sequence>
<dbReference type="AlphaFoldDB" id="A0A8S0Z8D9"/>
<reference evidence="3 4" key="1">
    <citation type="submission" date="2020-04" db="EMBL/GenBank/DDBJ databases">
        <authorList>
            <person name="Wallbank WR R."/>
            <person name="Pardo Diaz C."/>
            <person name="Kozak K."/>
            <person name="Martin S."/>
            <person name="Jiggins C."/>
            <person name="Moest M."/>
            <person name="Warren A I."/>
            <person name="Byers J.R.P. K."/>
            <person name="Montejo-Kovacevich G."/>
            <person name="Yen C E."/>
        </authorList>
    </citation>
    <scope>NUCLEOTIDE SEQUENCE [LARGE SCALE GENOMIC DNA]</scope>
</reference>
<gene>
    <name evidence="1" type="ORF">APLA_LOCUS3442</name>
    <name evidence="2" type="ORF">APLA_LOCUS3461</name>
</gene>
<dbReference type="Proteomes" id="UP000494256">
    <property type="component" value="Unassembled WGS sequence"/>
</dbReference>
<protein>
    <submittedName>
        <fullName evidence="2">Uncharacterized protein</fullName>
    </submittedName>
</protein>